<dbReference type="RefSeq" id="WP_380082875.1">
    <property type="nucleotide sequence ID" value="NZ_JBHSWD010000001.1"/>
</dbReference>
<protein>
    <submittedName>
        <fullName evidence="1">Uncharacterized protein</fullName>
    </submittedName>
</protein>
<dbReference type="EMBL" id="JBHSWD010000001">
    <property type="protein sequence ID" value="MFC6591865.1"/>
    <property type="molecule type" value="Genomic_DNA"/>
</dbReference>
<evidence type="ECO:0000313" key="1">
    <source>
        <dbReference type="EMBL" id="MFC6591865.1"/>
    </source>
</evidence>
<evidence type="ECO:0000313" key="2">
    <source>
        <dbReference type="Proteomes" id="UP001596297"/>
    </source>
</evidence>
<dbReference type="Proteomes" id="UP001596297">
    <property type="component" value="Unassembled WGS sequence"/>
</dbReference>
<keyword evidence="2" id="KW-1185">Reference proteome</keyword>
<reference evidence="2" key="1">
    <citation type="journal article" date="2019" name="Int. J. Syst. Evol. Microbiol.">
        <title>The Global Catalogue of Microorganisms (GCM) 10K type strain sequencing project: providing services to taxonomists for standard genome sequencing and annotation.</title>
        <authorList>
            <consortium name="The Broad Institute Genomics Platform"/>
            <consortium name="The Broad Institute Genome Sequencing Center for Infectious Disease"/>
            <person name="Wu L."/>
            <person name="Ma J."/>
        </authorList>
    </citation>
    <scope>NUCLEOTIDE SEQUENCE [LARGE SCALE GENOMIC DNA]</scope>
    <source>
        <strain evidence="2">CGMCC 1.15772</strain>
    </source>
</reference>
<comment type="caution">
    <text evidence="1">The sequence shown here is derived from an EMBL/GenBank/DDBJ whole genome shotgun (WGS) entry which is preliminary data.</text>
</comment>
<name>A0ABW1YE72_9DEIO</name>
<organism evidence="1 2">
    <name type="scientific">Deinococcus lacus</name>
    <dbReference type="NCBI Taxonomy" id="392561"/>
    <lineage>
        <taxon>Bacteria</taxon>
        <taxon>Thermotogati</taxon>
        <taxon>Deinococcota</taxon>
        <taxon>Deinococci</taxon>
        <taxon>Deinococcales</taxon>
        <taxon>Deinococcaceae</taxon>
        <taxon>Deinococcus</taxon>
    </lineage>
</organism>
<accession>A0ABW1YE72</accession>
<gene>
    <name evidence="1" type="ORF">ACFP81_07490</name>
</gene>
<proteinExistence type="predicted"/>
<sequence length="202" mass="22498">MQQAEMTLDSAEAARLLTDSAQYLAPFAIHPETVSGAARRLGLPLGRVHYWVQKAQGLGLLRVTHQQERAGHPIRFYLTAARVFLVPADLLDIERRVTQDLAAYREYLAAVERVQPDLLGYGPLTVRFDEQGASLNFGEQGWSGEALHIRAGSLRLPPEEARLFKEELSALFARYYAKHSDSLHARHYLVHLGVVAGEEGQG</sequence>